<dbReference type="FunFam" id="1.10.10.10:FF:000322">
    <property type="entry name" value="Probable disease resistance protein At1g63360"/>
    <property type="match status" value="1"/>
</dbReference>
<dbReference type="Pfam" id="PF23559">
    <property type="entry name" value="WHD_DRP"/>
    <property type="match status" value="1"/>
</dbReference>
<evidence type="ECO:0000313" key="9">
    <source>
        <dbReference type="Proteomes" id="UP001652623"/>
    </source>
</evidence>
<dbReference type="GO" id="GO:0043531">
    <property type="term" value="F:ADP binding"/>
    <property type="evidence" value="ECO:0007669"/>
    <property type="project" value="InterPro"/>
</dbReference>
<evidence type="ECO:0000256" key="2">
    <source>
        <dbReference type="ARBA" id="ARBA00022741"/>
    </source>
</evidence>
<dbReference type="InParanoid" id="A0A6P6GJJ3"/>
<dbReference type="Gene3D" id="1.10.8.430">
    <property type="entry name" value="Helical domain of apoptotic protease-activating factors"/>
    <property type="match status" value="1"/>
</dbReference>
<feature type="domain" description="Disease resistance protein winged helix" evidence="7">
    <location>
        <begin position="442"/>
        <end position="510"/>
    </location>
</feature>
<dbReference type="Pfam" id="PF18052">
    <property type="entry name" value="Rx_N"/>
    <property type="match status" value="1"/>
</dbReference>
<evidence type="ECO:0000256" key="4">
    <source>
        <dbReference type="ARBA" id="ARBA00022840"/>
    </source>
</evidence>
<evidence type="ECO:0000313" key="10">
    <source>
        <dbReference type="RefSeq" id="XP_024934267.3"/>
    </source>
</evidence>
<keyword evidence="9" id="KW-1185">Reference proteome</keyword>
<protein>
    <submittedName>
        <fullName evidence="10">Disease resistance RPP13-like protein 1</fullName>
    </submittedName>
</protein>
<dbReference type="KEGG" id="zju:107428199"/>
<dbReference type="PANTHER" id="PTHR36766:SF51">
    <property type="entry name" value="DISEASE RESISTANCE RPP13-LIKE PROTEIN 1"/>
    <property type="match status" value="1"/>
</dbReference>
<dbReference type="Gene3D" id="1.20.5.4130">
    <property type="match status" value="1"/>
</dbReference>
<dbReference type="GO" id="GO:0006952">
    <property type="term" value="P:defense response"/>
    <property type="evidence" value="ECO:0007669"/>
    <property type="project" value="UniProtKB-KW"/>
</dbReference>
<evidence type="ECO:0000256" key="1">
    <source>
        <dbReference type="ARBA" id="ARBA00022737"/>
    </source>
</evidence>
<organism evidence="9 10">
    <name type="scientific">Ziziphus jujuba</name>
    <name type="common">Chinese jujube</name>
    <name type="synonym">Ziziphus sativa</name>
    <dbReference type="NCBI Taxonomy" id="326968"/>
    <lineage>
        <taxon>Eukaryota</taxon>
        <taxon>Viridiplantae</taxon>
        <taxon>Streptophyta</taxon>
        <taxon>Embryophyta</taxon>
        <taxon>Tracheophyta</taxon>
        <taxon>Spermatophyta</taxon>
        <taxon>Magnoliopsida</taxon>
        <taxon>eudicotyledons</taxon>
        <taxon>Gunneridae</taxon>
        <taxon>Pentapetalae</taxon>
        <taxon>rosids</taxon>
        <taxon>fabids</taxon>
        <taxon>Rosales</taxon>
        <taxon>Rhamnaceae</taxon>
        <taxon>Paliureae</taxon>
        <taxon>Ziziphus</taxon>
    </lineage>
</organism>
<dbReference type="InterPro" id="IPR002182">
    <property type="entry name" value="NB-ARC"/>
</dbReference>
<feature type="domain" description="NB-ARC" evidence="5">
    <location>
        <begin position="181"/>
        <end position="356"/>
    </location>
</feature>
<dbReference type="GO" id="GO:0051707">
    <property type="term" value="P:response to other organism"/>
    <property type="evidence" value="ECO:0007669"/>
    <property type="project" value="UniProtKB-ARBA"/>
</dbReference>
<keyword evidence="2" id="KW-0547">Nucleotide-binding</keyword>
<feature type="domain" description="Disease resistance N-terminal" evidence="6">
    <location>
        <begin position="10"/>
        <end position="102"/>
    </location>
</feature>
<dbReference type="InterPro" id="IPR055414">
    <property type="entry name" value="LRR_R13L4/SHOC2-like"/>
</dbReference>
<keyword evidence="4" id="KW-0067">ATP-binding</keyword>
<dbReference type="AlphaFoldDB" id="A0A6P6GJJ3"/>
<feature type="domain" description="Disease resistance R13L4/SHOC-2-like LRR" evidence="8">
    <location>
        <begin position="583"/>
        <end position="782"/>
    </location>
</feature>
<dbReference type="PANTHER" id="PTHR36766">
    <property type="entry name" value="PLANT BROAD-SPECTRUM MILDEW RESISTANCE PROTEIN RPW8"/>
    <property type="match status" value="1"/>
</dbReference>
<dbReference type="FunFam" id="3.40.50.300:FF:001091">
    <property type="entry name" value="Probable disease resistance protein At1g61300"/>
    <property type="match status" value="1"/>
</dbReference>
<proteinExistence type="predicted"/>
<dbReference type="Pfam" id="PF23598">
    <property type="entry name" value="LRR_14"/>
    <property type="match status" value="1"/>
</dbReference>
<evidence type="ECO:0000259" key="8">
    <source>
        <dbReference type="Pfam" id="PF23598"/>
    </source>
</evidence>
<dbReference type="InterPro" id="IPR042197">
    <property type="entry name" value="Apaf_helical"/>
</dbReference>
<dbReference type="GO" id="GO:0005524">
    <property type="term" value="F:ATP binding"/>
    <property type="evidence" value="ECO:0007669"/>
    <property type="project" value="UniProtKB-KW"/>
</dbReference>
<dbReference type="GeneID" id="107428199"/>
<dbReference type="Pfam" id="PF00931">
    <property type="entry name" value="NB-ARC"/>
    <property type="match status" value="1"/>
</dbReference>
<dbReference type="RefSeq" id="XP_024934267.3">
    <property type="nucleotide sequence ID" value="XM_025078499.3"/>
</dbReference>
<gene>
    <name evidence="10" type="primary">LOC107428199</name>
</gene>
<evidence type="ECO:0000259" key="5">
    <source>
        <dbReference type="Pfam" id="PF00931"/>
    </source>
</evidence>
<dbReference type="Gene3D" id="3.40.50.300">
    <property type="entry name" value="P-loop containing nucleotide triphosphate hydrolases"/>
    <property type="match status" value="1"/>
</dbReference>
<sequence length="787" mass="89829">MAGALVGGAFLSATLQVLFDRLAHHEVLDYLRGKEFNQRLLSKLEMMLVSVNAVLNDAEEKQMTDPAVKKWLDKLEDAAYRADDLLDEIAADALRYKLEAESTTGTTSKVRKMANLISHNSYVSDMENRMKEILEGLEFIANQKDLLGLKVKEGTVGEKPIPRSQTTSLVDESEVFGRDRDKNAIIKLLLSDDDQECSNNQVSVIPIVGLGGVGKTTLAKLVYNDAKVEEHFDLKSWVCVSEEFDICKVTKTILAKLIPSDSNYDSIDLDSLQTRLKKELERKKFLIVLDDIWNENYNRWKELSMPFNYGPEGSKIIVTTRNEKVAAIVSTVPTSYRLKLLKDEDCWKLFAKHASDNIRDCSAHHVLVKYRKDIVKKCSGLPLAAKTLGGLLRSNEVREWEKILESKIWDLRDKESKILPVLMLSYHYLPPHLKRCFAFCSIFPKDYVFQKDELTLSWMAENLLQKSKNKRTEDVGEEYFSELVSRSFFQGSTSAEYSLFVMHDLVHDLARYVSRGYCFTIDDINSEEVVMRKVRHLLVLNDTCHERLESIFEARHLRTFVVGRFGLSATNLSNGLLNGVVMKLKRLRVLRFCRCYNLVELSESIGELKHLRYLDLSCTRIIRLPESISTLYNLEVLNVSFCSKLTELPKDMHHLVSLRHLDISCTNIVEIPIDISKLKSLQRLSYFIVGKKKGTKIVELGELSNLRGGLEIKNLENVASAKDALEAKLMEKKYLEGLVMRWNGDTDDSKHEKDVLDKLFPHTNLKRLSIKGYGGTAFPNWLVDGSF</sequence>
<dbReference type="InterPro" id="IPR036388">
    <property type="entry name" value="WH-like_DNA-bd_sf"/>
</dbReference>
<evidence type="ECO:0000259" key="7">
    <source>
        <dbReference type="Pfam" id="PF23559"/>
    </source>
</evidence>
<dbReference type="InterPro" id="IPR027417">
    <property type="entry name" value="P-loop_NTPase"/>
</dbReference>
<dbReference type="FunCoup" id="A0A6P6GJJ3">
    <property type="interactions" value="446"/>
</dbReference>
<reference evidence="10" key="1">
    <citation type="submission" date="2025-08" db="UniProtKB">
        <authorList>
            <consortium name="RefSeq"/>
        </authorList>
    </citation>
    <scope>IDENTIFICATION</scope>
    <source>
        <tissue evidence="10">Seedling</tissue>
    </source>
</reference>
<dbReference type="InterPro" id="IPR032675">
    <property type="entry name" value="LRR_dom_sf"/>
</dbReference>
<dbReference type="PRINTS" id="PR00364">
    <property type="entry name" value="DISEASERSIST"/>
</dbReference>
<evidence type="ECO:0000259" key="6">
    <source>
        <dbReference type="Pfam" id="PF18052"/>
    </source>
</evidence>
<dbReference type="InterPro" id="IPR041118">
    <property type="entry name" value="Rx_N"/>
</dbReference>
<accession>A0A6P6GJJ3</accession>
<name>A0A6P6GJJ3_ZIZJJ</name>
<dbReference type="Proteomes" id="UP001652623">
    <property type="component" value="Chromosome 12"/>
</dbReference>
<keyword evidence="3" id="KW-0611">Plant defense</keyword>
<dbReference type="SUPFAM" id="SSF52540">
    <property type="entry name" value="P-loop containing nucleoside triphosphate hydrolases"/>
    <property type="match status" value="1"/>
</dbReference>
<dbReference type="SUPFAM" id="SSF52058">
    <property type="entry name" value="L domain-like"/>
    <property type="match status" value="1"/>
</dbReference>
<keyword evidence="1" id="KW-0677">Repeat</keyword>
<evidence type="ECO:0000256" key="3">
    <source>
        <dbReference type="ARBA" id="ARBA00022821"/>
    </source>
</evidence>
<dbReference type="InterPro" id="IPR058922">
    <property type="entry name" value="WHD_DRP"/>
</dbReference>
<dbReference type="Gene3D" id="3.80.10.10">
    <property type="entry name" value="Ribonuclease Inhibitor"/>
    <property type="match status" value="1"/>
</dbReference>
<dbReference type="Gene3D" id="1.10.10.10">
    <property type="entry name" value="Winged helix-like DNA-binding domain superfamily/Winged helix DNA-binding domain"/>
    <property type="match status" value="1"/>
</dbReference>